<name>A0ABW1CF38_9ACTN</name>
<dbReference type="EMBL" id="JBHSPA010000010">
    <property type="protein sequence ID" value="MFC5823664.1"/>
    <property type="molecule type" value="Genomic_DNA"/>
</dbReference>
<sequence>MLQKAQIDYTTSPGPINDAIVRIAKEIPGGPPVTASGNADAVGVVKRLKLIGNGPNQTLGDFDVSRVEQTVEILRPIFTARGLEIPAGLKAGDLVTNEFTDPSPGLPQTTG</sequence>
<keyword evidence="2" id="KW-1185">Reference proteome</keyword>
<accession>A0ABW1CF38</accession>
<evidence type="ECO:0000313" key="1">
    <source>
        <dbReference type="EMBL" id="MFC5823664.1"/>
    </source>
</evidence>
<proteinExistence type="predicted"/>
<evidence type="ECO:0000313" key="2">
    <source>
        <dbReference type="Proteomes" id="UP001596058"/>
    </source>
</evidence>
<organism evidence="1 2">
    <name type="scientific">Nonomuraea insulae</name>
    <dbReference type="NCBI Taxonomy" id="1616787"/>
    <lineage>
        <taxon>Bacteria</taxon>
        <taxon>Bacillati</taxon>
        <taxon>Actinomycetota</taxon>
        <taxon>Actinomycetes</taxon>
        <taxon>Streptosporangiales</taxon>
        <taxon>Streptosporangiaceae</taxon>
        <taxon>Nonomuraea</taxon>
    </lineage>
</organism>
<reference evidence="2" key="1">
    <citation type="journal article" date="2019" name="Int. J. Syst. Evol. Microbiol.">
        <title>The Global Catalogue of Microorganisms (GCM) 10K type strain sequencing project: providing services to taxonomists for standard genome sequencing and annotation.</title>
        <authorList>
            <consortium name="The Broad Institute Genomics Platform"/>
            <consortium name="The Broad Institute Genome Sequencing Center for Infectious Disease"/>
            <person name="Wu L."/>
            <person name="Ma J."/>
        </authorList>
    </citation>
    <scope>NUCLEOTIDE SEQUENCE [LARGE SCALE GENOMIC DNA]</scope>
    <source>
        <strain evidence="2">CCUG 53903</strain>
    </source>
</reference>
<comment type="caution">
    <text evidence="1">The sequence shown here is derived from an EMBL/GenBank/DDBJ whole genome shotgun (WGS) entry which is preliminary data.</text>
</comment>
<dbReference type="Proteomes" id="UP001596058">
    <property type="component" value="Unassembled WGS sequence"/>
</dbReference>
<protein>
    <submittedName>
        <fullName evidence="1">Uncharacterized protein</fullName>
    </submittedName>
</protein>
<gene>
    <name evidence="1" type="ORF">ACFPZ3_07365</name>
</gene>
<dbReference type="RefSeq" id="WP_379513194.1">
    <property type="nucleotide sequence ID" value="NZ_JBHSPA010000010.1"/>
</dbReference>